<evidence type="ECO:0000256" key="2">
    <source>
        <dbReference type="SAM" id="SignalP"/>
    </source>
</evidence>
<evidence type="ECO:0000256" key="1">
    <source>
        <dbReference type="SAM" id="MobiDB-lite"/>
    </source>
</evidence>
<proteinExistence type="predicted"/>
<reference evidence="3" key="2">
    <citation type="submission" date="2021-04" db="EMBL/GenBank/DDBJ databases">
        <authorList>
            <person name="Gilroy R."/>
        </authorList>
    </citation>
    <scope>NUCLEOTIDE SEQUENCE</scope>
    <source>
        <strain evidence="3">4376</strain>
    </source>
</reference>
<evidence type="ECO:0000313" key="3">
    <source>
        <dbReference type="EMBL" id="HIW96476.1"/>
    </source>
</evidence>
<dbReference type="Proteomes" id="UP000824189">
    <property type="component" value="Unassembled WGS sequence"/>
</dbReference>
<organism evidence="3 4">
    <name type="scientific">Candidatus Corynebacterium gallistercoris</name>
    <dbReference type="NCBI Taxonomy" id="2838530"/>
    <lineage>
        <taxon>Bacteria</taxon>
        <taxon>Bacillati</taxon>
        <taxon>Actinomycetota</taxon>
        <taxon>Actinomycetes</taxon>
        <taxon>Mycobacteriales</taxon>
        <taxon>Corynebacteriaceae</taxon>
        <taxon>Corynebacterium</taxon>
    </lineage>
</organism>
<feature type="signal peptide" evidence="2">
    <location>
        <begin position="1"/>
        <end position="26"/>
    </location>
</feature>
<feature type="region of interest" description="Disordered" evidence="1">
    <location>
        <begin position="30"/>
        <end position="62"/>
    </location>
</feature>
<name>A0A9D1S1D5_9CORY</name>
<gene>
    <name evidence="3" type="ORF">H9867_08380</name>
</gene>
<feature type="compositionally biased region" description="Low complexity" evidence="1">
    <location>
        <begin position="53"/>
        <end position="62"/>
    </location>
</feature>
<comment type="caution">
    <text evidence="3">The sequence shown here is derived from an EMBL/GenBank/DDBJ whole genome shotgun (WGS) entry which is preliminary data.</text>
</comment>
<protein>
    <recommendedName>
        <fullName evidence="5">Secreted protein</fullName>
    </recommendedName>
</protein>
<feature type="chain" id="PRO_5038801614" description="Secreted protein" evidence="2">
    <location>
        <begin position="27"/>
        <end position="186"/>
    </location>
</feature>
<reference evidence="3" key="1">
    <citation type="journal article" date="2021" name="PeerJ">
        <title>Extensive microbial diversity within the chicken gut microbiome revealed by metagenomics and culture.</title>
        <authorList>
            <person name="Gilroy R."/>
            <person name="Ravi A."/>
            <person name="Getino M."/>
            <person name="Pursley I."/>
            <person name="Horton D.L."/>
            <person name="Alikhan N.F."/>
            <person name="Baker D."/>
            <person name="Gharbi K."/>
            <person name="Hall N."/>
            <person name="Watson M."/>
            <person name="Adriaenssens E.M."/>
            <person name="Foster-Nyarko E."/>
            <person name="Jarju S."/>
            <person name="Secka A."/>
            <person name="Antonio M."/>
            <person name="Oren A."/>
            <person name="Chaudhuri R.R."/>
            <person name="La Ragione R."/>
            <person name="Hildebrand F."/>
            <person name="Pallen M.J."/>
        </authorList>
    </citation>
    <scope>NUCLEOTIDE SEQUENCE</scope>
    <source>
        <strain evidence="3">4376</strain>
    </source>
</reference>
<keyword evidence="2" id="KW-0732">Signal</keyword>
<sequence length="186" mass="19812">MKKLLHSPSIILVALCFPFTISVASATTTEPRSSSGIVSPGLTHLPPENTSLNTAATQDQTTNTSRQILKANAALQELLGSYSIDPEGDLEQLATSLTVEQAKEFNRTTQGKRFIVTPGEHIEFQLVEDNGIRKRSSGNKCWKGYVGIAAYTTVSGFYCGLTGPAAPLCGIGAAIGGDNVDWHKNC</sequence>
<dbReference type="AlphaFoldDB" id="A0A9D1S1D5"/>
<dbReference type="EMBL" id="DXFZ01000102">
    <property type="protein sequence ID" value="HIW96476.1"/>
    <property type="molecule type" value="Genomic_DNA"/>
</dbReference>
<evidence type="ECO:0000313" key="4">
    <source>
        <dbReference type="Proteomes" id="UP000824189"/>
    </source>
</evidence>
<accession>A0A9D1S1D5</accession>
<evidence type="ECO:0008006" key="5">
    <source>
        <dbReference type="Google" id="ProtNLM"/>
    </source>
</evidence>